<keyword evidence="1" id="KW-0806">Transcription termination</keyword>
<dbReference type="Proteomes" id="UP000474061">
    <property type="component" value="Unassembled WGS sequence"/>
</dbReference>
<evidence type="ECO:0000259" key="6">
    <source>
        <dbReference type="Pfam" id="PF26594"/>
    </source>
</evidence>
<keyword evidence="5" id="KW-0804">Transcription</keyword>
<proteinExistence type="predicted"/>
<evidence type="ECO:0000256" key="2">
    <source>
        <dbReference type="ARBA" id="ARBA00022490"/>
    </source>
</evidence>
<dbReference type="Gene3D" id="1.10.150.20">
    <property type="entry name" value="5' to 3' exonuclease, C-terminal subdomain"/>
    <property type="match status" value="1"/>
</dbReference>
<evidence type="ECO:0000256" key="1">
    <source>
        <dbReference type="ARBA" id="ARBA00022472"/>
    </source>
</evidence>
<dbReference type="InterPro" id="IPR015946">
    <property type="entry name" value="KH_dom-like_a/b"/>
</dbReference>
<feature type="non-terminal residue" evidence="7">
    <location>
        <position position="81"/>
    </location>
</feature>
<comment type="caution">
    <text evidence="7">The sequence shown here is derived from an EMBL/GenBank/DDBJ whole genome shotgun (WGS) entry which is preliminary data.</text>
</comment>
<dbReference type="GO" id="GO:0031564">
    <property type="term" value="P:transcription antitermination"/>
    <property type="evidence" value="ECO:0007669"/>
    <property type="project" value="InterPro"/>
</dbReference>
<dbReference type="EMBL" id="VDCJ01000098">
    <property type="protein sequence ID" value="MRU22617.1"/>
    <property type="molecule type" value="Genomic_DNA"/>
</dbReference>
<organism evidence="7 8">
    <name type="scientific">Xylella fastidiosa subsp. multiplex</name>
    <dbReference type="NCBI Taxonomy" id="644357"/>
    <lineage>
        <taxon>Bacteria</taxon>
        <taxon>Pseudomonadati</taxon>
        <taxon>Pseudomonadota</taxon>
        <taxon>Gammaproteobacteria</taxon>
        <taxon>Lysobacterales</taxon>
        <taxon>Lysobacteraceae</taxon>
        <taxon>Xylella</taxon>
    </lineage>
</organism>
<evidence type="ECO:0000256" key="3">
    <source>
        <dbReference type="ARBA" id="ARBA00022884"/>
    </source>
</evidence>
<keyword evidence="3" id="KW-0694">RNA-binding</keyword>
<keyword evidence="2" id="KW-0963">Cytoplasm</keyword>
<feature type="domain" description="NusA-like second KH" evidence="6">
    <location>
        <begin position="2"/>
        <end position="37"/>
    </location>
</feature>
<dbReference type="GO" id="GO:0003723">
    <property type="term" value="F:RNA binding"/>
    <property type="evidence" value="ECO:0007669"/>
    <property type="project" value="UniProtKB-KW"/>
</dbReference>
<dbReference type="InterPro" id="IPR009019">
    <property type="entry name" value="KH_sf_prok-type"/>
</dbReference>
<protein>
    <submittedName>
        <fullName evidence="7">Transcription termination/antitermination protein NusA</fullName>
    </submittedName>
</protein>
<dbReference type="Pfam" id="PF26594">
    <property type="entry name" value="KH_NusA_2nd"/>
    <property type="match status" value="1"/>
</dbReference>
<keyword evidence="4" id="KW-0805">Transcription regulation</keyword>
<evidence type="ECO:0000313" key="8">
    <source>
        <dbReference type="Proteomes" id="UP000474061"/>
    </source>
</evidence>
<name>A0A9Q4QRI2_XYLFS</name>
<evidence type="ECO:0000256" key="5">
    <source>
        <dbReference type="ARBA" id="ARBA00023163"/>
    </source>
</evidence>
<dbReference type="GO" id="GO:0006353">
    <property type="term" value="P:DNA-templated transcription termination"/>
    <property type="evidence" value="ECO:0007669"/>
    <property type="project" value="UniProtKB-KW"/>
</dbReference>
<accession>A0A9Q4QRI2</accession>
<evidence type="ECO:0000313" key="7">
    <source>
        <dbReference type="EMBL" id="MRU22617.1"/>
    </source>
</evidence>
<dbReference type="GO" id="GO:0005829">
    <property type="term" value="C:cytosol"/>
    <property type="evidence" value="ECO:0007669"/>
    <property type="project" value="TreeGrafter"/>
</dbReference>
<dbReference type="InterPro" id="IPR030842">
    <property type="entry name" value="TF_NusA_bacterial"/>
</dbReference>
<dbReference type="Gene3D" id="3.30.300.20">
    <property type="match status" value="1"/>
</dbReference>
<dbReference type="PANTHER" id="PTHR22648">
    <property type="entry name" value="TRANSCRIPTION TERMINATION FACTOR NUSA"/>
    <property type="match status" value="1"/>
</dbReference>
<evidence type="ECO:0000256" key="4">
    <source>
        <dbReference type="ARBA" id="ARBA00023015"/>
    </source>
</evidence>
<feature type="non-terminal residue" evidence="7">
    <location>
        <position position="1"/>
    </location>
</feature>
<sequence>AVAEDRLAQAIGKGSQNVRLASRLTGWQLNVMPAEQVAAKSEAEQVAARRLFMARLEVDEQIASILVMERFNTIEQIAYVP</sequence>
<dbReference type="AlphaFoldDB" id="A0A9Q4QRI2"/>
<reference evidence="7" key="2">
    <citation type="journal article" date="2020" name="Appl. Environ. Microbiol.">
        <title>Multiple intercontinental introductions associated with the emergence of a plant pathogen in Europe.</title>
        <authorList>
            <person name="Landa B.B."/>
            <person name="Castillo A.I."/>
            <person name="Giampetruzzi A."/>
            <person name="Kahn A."/>
            <person name="Roman-Ecija M."/>
            <person name="Velasco-Amo M.P."/>
            <person name="Navas-Cortes J.A."/>
            <person name="Marco-Noales E."/>
            <person name="Barbe S."/>
            <person name="Moralejo E."/>
            <person name="Coletta-Filho H.D."/>
            <person name="Saldarelli P."/>
            <person name="Saponari M."/>
            <person name="Almeida R.P.P."/>
        </authorList>
    </citation>
    <scope>NUCLEOTIDE SEQUENCE</scope>
    <source>
        <strain evidence="7">XYL1981</strain>
    </source>
</reference>
<dbReference type="PANTHER" id="PTHR22648:SF0">
    <property type="entry name" value="TRANSCRIPTION TERMINATION_ANTITERMINATION PROTEIN NUSA"/>
    <property type="match status" value="1"/>
</dbReference>
<dbReference type="InterPro" id="IPR058582">
    <property type="entry name" value="KH_NusA_2nd"/>
</dbReference>
<gene>
    <name evidence="7" type="primary">nusA</name>
    <name evidence="7" type="ORF">FG476_00405</name>
</gene>
<dbReference type="SUPFAM" id="SSF54814">
    <property type="entry name" value="Prokaryotic type KH domain (KH-domain type II)"/>
    <property type="match status" value="1"/>
</dbReference>
<reference evidence="7" key="1">
    <citation type="submission" date="2019-05" db="EMBL/GenBank/DDBJ databases">
        <authorList>
            <person name="Castillo A."/>
            <person name="Giampetruzzi A."/>
            <person name="Landa B."/>
            <person name="Saponari M."/>
            <person name="Almeida R.P.P."/>
            <person name="Moralejo E."/>
            <person name="Marco-Noales E."/>
            <person name="Velasco-Amo M.P."/>
            <person name="Roman-Ecija M."/>
            <person name="Navarro I."/>
            <person name="Monterde A."/>
            <person name="Barbe S."/>
        </authorList>
    </citation>
    <scope>NUCLEOTIDE SEQUENCE</scope>
    <source>
        <strain evidence="7">XYL1981</strain>
    </source>
</reference>